<accession>A0AAV2E7C0</accession>
<proteinExistence type="predicted"/>
<evidence type="ECO:0000313" key="2">
    <source>
        <dbReference type="EMBL" id="CAL1381577.1"/>
    </source>
</evidence>
<evidence type="ECO:0000256" key="1">
    <source>
        <dbReference type="SAM" id="MobiDB-lite"/>
    </source>
</evidence>
<protein>
    <submittedName>
        <fullName evidence="2">Uncharacterized protein</fullName>
    </submittedName>
</protein>
<feature type="compositionally biased region" description="Basic and acidic residues" evidence="1">
    <location>
        <begin position="8"/>
        <end position="18"/>
    </location>
</feature>
<keyword evidence="3" id="KW-1185">Reference proteome</keyword>
<feature type="region of interest" description="Disordered" evidence="1">
    <location>
        <begin position="1"/>
        <end position="22"/>
    </location>
</feature>
<dbReference type="Proteomes" id="UP001497516">
    <property type="component" value="Chromosome 4"/>
</dbReference>
<evidence type="ECO:0000313" key="3">
    <source>
        <dbReference type="Proteomes" id="UP001497516"/>
    </source>
</evidence>
<organism evidence="2 3">
    <name type="scientific">Linum trigynum</name>
    <dbReference type="NCBI Taxonomy" id="586398"/>
    <lineage>
        <taxon>Eukaryota</taxon>
        <taxon>Viridiplantae</taxon>
        <taxon>Streptophyta</taxon>
        <taxon>Embryophyta</taxon>
        <taxon>Tracheophyta</taxon>
        <taxon>Spermatophyta</taxon>
        <taxon>Magnoliopsida</taxon>
        <taxon>eudicotyledons</taxon>
        <taxon>Gunneridae</taxon>
        <taxon>Pentapetalae</taxon>
        <taxon>rosids</taxon>
        <taxon>fabids</taxon>
        <taxon>Malpighiales</taxon>
        <taxon>Linaceae</taxon>
        <taxon>Linum</taxon>
    </lineage>
</organism>
<dbReference type="EMBL" id="OZ034817">
    <property type="protein sequence ID" value="CAL1381577.1"/>
    <property type="molecule type" value="Genomic_DNA"/>
</dbReference>
<dbReference type="AlphaFoldDB" id="A0AAV2E7C0"/>
<sequence>MVAICLSEKGRDGGDRSHFRSRRRWQGGNGGALCGWRETDPFFEGFDLVGGRRRKLVTLHLLREAVNVAAAVDLPCFSLKPEGGIEKG</sequence>
<reference evidence="2 3" key="1">
    <citation type="submission" date="2024-04" db="EMBL/GenBank/DDBJ databases">
        <authorList>
            <person name="Fracassetti M."/>
        </authorList>
    </citation>
    <scope>NUCLEOTIDE SEQUENCE [LARGE SCALE GENOMIC DNA]</scope>
</reference>
<name>A0AAV2E7C0_9ROSI</name>
<gene>
    <name evidence="2" type="ORF">LTRI10_LOCUS22949</name>
</gene>